<evidence type="ECO:0000256" key="10">
    <source>
        <dbReference type="SAM" id="MobiDB-lite"/>
    </source>
</evidence>
<feature type="compositionally biased region" description="Acidic residues" evidence="10">
    <location>
        <begin position="336"/>
        <end position="353"/>
    </location>
</feature>
<comment type="similarity">
    <text evidence="2">Belongs to the isocitrate and isopropylmalate dehydrogenases family.</text>
</comment>
<evidence type="ECO:0000256" key="1">
    <source>
        <dbReference type="ARBA" id="ARBA00004127"/>
    </source>
</evidence>
<dbReference type="Pfam" id="PF00180">
    <property type="entry name" value="Iso_dh"/>
    <property type="match status" value="1"/>
</dbReference>
<keyword evidence="4 9" id="KW-0813">Transport</keyword>
<evidence type="ECO:0000256" key="7">
    <source>
        <dbReference type="ARBA" id="ARBA00023136"/>
    </source>
</evidence>
<dbReference type="InterPro" id="IPR024084">
    <property type="entry name" value="IsoPropMal-DH-like_dom"/>
</dbReference>
<dbReference type="GO" id="GO:0009734">
    <property type="term" value="P:auxin-activated signaling pathway"/>
    <property type="evidence" value="ECO:0007669"/>
    <property type="project" value="UniProtKB-UniRule"/>
</dbReference>
<organism evidence="12 13">
    <name type="scientific">Hibiscus syriacus</name>
    <name type="common">Rose of Sharon</name>
    <dbReference type="NCBI Taxonomy" id="106335"/>
    <lineage>
        <taxon>Eukaryota</taxon>
        <taxon>Viridiplantae</taxon>
        <taxon>Streptophyta</taxon>
        <taxon>Embryophyta</taxon>
        <taxon>Tracheophyta</taxon>
        <taxon>Spermatophyta</taxon>
        <taxon>Magnoliopsida</taxon>
        <taxon>eudicotyledons</taxon>
        <taxon>Gunneridae</taxon>
        <taxon>Pentapetalae</taxon>
        <taxon>rosids</taxon>
        <taxon>malvids</taxon>
        <taxon>Malvales</taxon>
        <taxon>Malvaceae</taxon>
        <taxon>Malvoideae</taxon>
        <taxon>Hibiscus</taxon>
    </lineage>
</organism>
<dbReference type="Proteomes" id="UP000436088">
    <property type="component" value="Unassembled WGS sequence"/>
</dbReference>
<dbReference type="AlphaFoldDB" id="A0A6A2ZW24"/>
<name>A0A6A2ZW24_HIBSY</name>
<comment type="subcellular location">
    <subcellularLocation>
        <location evidence="1">Endomembrane system</location>
        <topology evidence="1">Multi-pass membrane protein</topology>
    </subcellularLocation>
    <subcellularLocation>
        <location evidence="9">Membrane</location>
        <topology evidence="9">Multi-pass membrane protein</topology>
    </subcellularLocation>
</comment>
<proteinExistence type="inferred from homology"/>
<keyword evidence="6 9" id="KW-1133">Transmembrane helix</keyword>
<dbReference type="InterPro" id="IPR014024">
    <property type="entry name" value="Auxin_eff_plant"/>
</dbReference>
<dbReference type="InterPro" id="IPR051107">
    <property type="entry name" value="Auxin_Efflux_Carrier"/>
</dbReference>
<feature type="transmembrane region" description="Helical" evidence="9">
    <location>
        <begin position="298"/>
        <end position="318"/>
    </location>
</feature>
<dbReference type="GO" id="GO:0010329">
    <property type="term" value="F:auxin efflux transmembrane transporter activity"/>
    <property type="evidence" value="ECO:0007669"/>
    <property type="project" value="TreeGrafter"/>
</dbReference>
<protein>
    <recommendedName>
        <fullName evidence="9">Auxin efflux carrier component</fullName>
    </recommendedName>
</protein>
<dbReference type="PANTHER" id="PTHR31752">
    <property type="entry name" value="AUXIN EFFLUX CARRIER COMPONENT 1B-RELATED"/>
    <property type="match status" value="1"/>
</dbReference>
<evidence type="ECO:0000256" key="4">
    <source>
        <dbReference type="ARBA" id="ARBA00022448"/>
    </source>
</evidence>
<evidence type="ECO:0000313" key="13">
    <source>
        <dbReference type="Proteomes" id="UP000436088"/>
    </source>
</evidence>
<comment type="function">
    <text evidence="9">May act as a component of the auxin efflux carrier.</text>
</comment>
<comment type="caution">
    <text evidence="9">Lacks conserved residue(s) required for the propagation of feature annotation.</text>
</comment>
<dbReference type="InterPro" id="IPR004776">
    <property type="entry name" value="Mem_transp_PIN-like"/>
</dbReference>
<keyword evidence="8 9" id="KW-0927">Auxin signaling pathway</keyword>
<evidence type="ECO:0000256" key="6">
    <source>
        <dbReference type="ARBA" id="ARBA00022989"/>
    </source>
</evidence>
<dbReference type="NCBIfam" id="TIGR00946">
    <property type="entry name" value="2a69"/>
    <property type="match status" value="1"/>
</dbReference>
<evidence type="ECO:0000256" key="2">
    <source>
        <dbReference type="ARBA" id="ARBA00007769"/>
    </source>
</evidence>
<comment type="similarity">
    <text evidence="3 9">Belongs to the auxin efflux carrier (TC 2.A.69.1) family.</text>
</comment>
<feature type="transmembrane region" description="Helical" evidence="9">
    <location>
        <begin position="237"/>
        <end position="255"/>
    </location>
</feature>
<keyword evidence="13" id="KW-1185">Reference proteome</keyword>
<dbReference type="EMBL" id="VEPZ02001069">
    <property type="protein sequence ID" value="KAE8696174.1"/>
    <property type="molecule type" value="Genomic_DNA"/>
</dbReference>
<feature type="transmembrane region" description="Helical" evidence="9">
    <location>
        <begin position="173"/>
        <end position="194"/>
    </location>
</feature>
<evidence type="ECO:0000256" key="5">
    <source>
        <dbReference type="ARBA" id="ARBA00022692"/>
    </source>
</evidence>
<evidence type="ECO:0000256" key="3">
    <source>
        <dbReference type="ARBA" id="ARBA00009177"/>
    </source>
</evidence>
<dbReference type="Gene3D" id="3.40.718.10">
    <property type="entry name" value="Isopropylmalate Dehydrogenase"/>
    <property type="match status" value="1"/>
</dbReference>
<gene>
    <name evidence="12" type="ORF">F3Y22_tig00110676pilonHSYRG00168</name>
</gene>
<comment type="caution">
    <text evidence="12">The sequence shown here is derived from an EMBL/GenBank/DDBJ whole genome shotgun (WGS) entry which is preliminary data.</text>
</comment>
<keyword evidence="7 9" id="KW-0472">Membrane</keyword>
<dbReference type="GO" id="GO:0009926">
    <property type="term" value="P:auxin polar transport"/>
    <property type="evidence" value="ECO:0007669"/>
    <property type="project" value="TreeGrafter"/>
</dbReference>
<evidence type="ECO:0000313" key="12">
    <source>
        <dbReference type="EMBL" id="KAE8696174.1"/>
    </source>
</evidence>
<feature type="region of interest" description="Disordered" evidence="10">
    <location>
        <begin position="332"/>
        <end position="356"/>
    </location>
</feature>
<dbReference type="GO" id="GO:0005886">
    <property type="term" value="C:plasma membrane"/>
    <property type="evidence" value="ECO:0007669"/>
    <property type="project" value="TreeGrafter"/>
</dbReference>
<feature type="transmembrane region" description="Helical" evidence="9">
    <location>
        <begin position="403"/>
        <end position="426"/>
    </location>
</feature>
<sequence>MTSVLLSSDGKTLEAEAAQGTVTRHFGLHQKGQETSTNSIASIFAWIRGMEHRAKLDNNDKLLDFVHELEDACIQTVESGKMTNDLALLIHGPRMPHKPLLIHLILFHPYFIPDLPSRGDRTREQPLNLKRTWPHTRFNLRNQWGTIPSSKPLSNKRNAKIPNRKLVTPNAHIYHIFTAIVPLYVAMILAYMSVKWWKLFTPEQCAGINKFVAKFSVPLLSFQVISDNNLYKMNVKIILADFLQKVLALIVLVAVVKLDSRGGLRSIITGFSLLTLPNTLIVGTPLLKAMYGDEAGGLLAQIVVLQSIIWYNLMLLIFELSAAKRASGITPTVEDIGNEEDPEEAQDKDGEEEAQNKRCKSKTMLIFLIVGKKLIANPNTHAALLGLIWASIRFRLNVKFPAIVEDSITILSNGGLGMSMFSIGLFMASQRSIIACGIRMTIVGIVLKFLAGPALMAASSAAIGLRGRLLRMAIMQAALPPGVVPFIFAKEYNVYPDMLSTGVIFGMLIADLLR</sequence>
<dbReference type="SUPFAM" id="SSF53659">
    <property type="entry name" value="Isocitrate/Isopropylmalate dehydrogenase-like"/>
    <property type="match status" value="1"/>
</dbReference>
<feature type="transmembrane region" description="Helical" evidence="9">
    <location>
        <begin position="267"/>
        <end position="286"/>
    </location>
</feature>
<feature type="transmembrane region" description="Helical" evidence="9">
    <location>
        <begin position="432"/>
        <end position="457"/>
    </location>
</feature>
<dbReference type="PANTHER" id="PTHR31752:SF40">
    <property type="entry name" value="AUXIN EFFLUX CARRIER COMPONENT 8"/>
    <property type="match status" value="1"/>
</dbReference>
<dbReference type="GO" id="GO:0005783">
    <property type="term" value="C:endoplasmic reticulum"/>
    <property type="evidence" value="ECO:0007669"/>
    <property type="project" value="TreeGrafter"/>
</dbReference>
<keyword evidence="5 9" id="KW-0812">Transmembrane</keyword>
<accession>A0A6A2ZW24</accession>
<dbReference type="Pfam" id="PF03547">
    <property type="entry name" value="Mem_trans"/>
    <property type="match status" value="1"/>
</dbReference>
<reference evidence="12" key="1">
    <citation type="submission" date="2019-09" db="EMBL/GenBank/DDBJ databases">
        <title>Draft genome information of white flower Hibiscus syriacus.</title>
        <authorList>
            <person name="Kim Y.-M."/>
        </authorList>
    </citation>
    <scope>NUCLEOTIDE SEQUENCE [LARGE SCALE GENOMIC DNA]</scope>
    <source>
        <strain evidence="12">YM2019G1</strain>
    </source>
</reference>
<evidence type="ECO:0000256" key="8">
    <source>
        <dbReference type="ARBA" id="ARBA00023294"/>
    </source>
</evidence>
<evidence type="ECO:0000259" key="11">
    <source>
        <dbReference type="Pfam" id="PF00180"/>
    </source>
</evidence>
<feature type="domain" description="Isopropylmalate dehydrogenase-like" evidence="11">
    <location>
        <begin position="1"/>
        <end position="88"/>
    </location>
</feature>
<evidence type="ECO:0000256" key="9">
    <source>
        <dbReference type="RuleBase" id="RU362108"/>
    </source>
</evidence>